<dbReference type="Proteomes" id="UP000005203">
    <property type="component" value="Linkage group LG3"/>
</dbReference>
<keyword evidence="6" id="KW-1185">Reference proteome</keyword>
<keyword evidence="2" id="KW-0282">Flagellum</keyword>
<evidence type="ECO:0000313" key="6">
    <source>
        <dbReference type="Proteomes" id="UP000005203"/>
    </source>
</evidence>
<keyword evidence="4" id="KW-0966">Cell projection</keyword>
<sequence>MGPKRKRTRRARKPLRTVQELKKEAFSHELKLSTLNTKRYQSFWREMLTRIKMPDIYKKIDIIWQTLEHVFDLKDYRYNEIINDQLNTYIYDGNFLHSYSISLLLDSLQDAEDQRRRANGAHIEIFNRSLEAHEARLADIDNFFHQKIKTALADKVFTFENINYHRNQKETILRKINLFVNQRGENIANIARSTAFSRIDAFVEDRDNEKRTTITLLQRKLENLWNNLRNVYSDYRKNTEMRRKDYEIIKNKDHIDQQIITKQYLRIANLLDEIVKYRNKIKFHGKESGNELEEILRESNFFHNIYRETNERFILGHKKDKHRTMTMCKEYNHSVKHMKALMIKAERILAYMQMCRKYETQDEKILPIMNNHPMQLSLTDDNDIIPIQMITKDFEQTINFWRRLGFAQLITAELQTQKDKLLMQANDLRKLVKDYLADQTNST</sequence>
<name>A0A7M7L5P5_APIME</name>
<dbReference type="InterPro" id="IPR039750">
    <property type="entry name" value="DRC1/DRC2"/>
</dbReference>
<protein>
    <submittedName>
        <fullName evidence="7">LOW QUALITY PROTEIN: dynein regulatory complex subunit 2</fullName>
    </submittedName>
</protein>
<evidence type="ECO:0000256" key="3">
    <source>
        <dbReference type="ARBA" id="ARBA00023069"/>
    </source>
</evidence>
<evidence type="ECO:0000256" key="2">
    <source>
        <dbReference type="ARBA" id="ARBA00022846"/>
    </source>
</evidence>
<dbReference type="RefSeq" id="XP_026295374.1">
    <property type="nucleotide sequence ID" value="XM_026439589.1"/>
</dbReference>
<dbReference type="GO" id="GO:0070286">
    <property type="term" value="P:axonemal dynein complex assembly"/>
    <property type="evidence" value="ECO:0007669"/>
    <property type="project" value="InterPro"/>
</dbReference>
<dbReference type="GeneID" id="724483"/>
<dbReference type="GO" id="GO:0060285">
    <property type="term" value="P:cilium-dependent cell motility"/>
    <property type="evidence" value="ECO:0007669"/>
    <property type="project" value="TreeGrafter"/>
</dbReference>
<dbReference type="KEGG" id="ame:724483"/>
<evidence type="ECO:0000313" key="7">
    <source>
        <dbReference type="RefSeq" id="XP_026295374.1"/>
    </source>
</evidence>
<accession>A0A7M7L5P5</accession>
<evidence type="ECO:0000256" key="1">
    <source>
        <dbReference type="ARBA" id="ARBA00004611"/>
    </source>
</evidence>
<organism evidence="5">
    <name type="scientific">Apis mellifera</name>
    <name type="common">Honeybee</name>
    <dbReference type="NCBI Taxonomy" id="7460"/>
    <lineage>
        <taxon>Eukaryota</taxon>
        <taxon>Metazoa</taxon>
        <taxon>Ecdysozoa</taxon>
        <taxon>Arthropoda</taxon>
        <taxon>Hexapoda</taxon>
        <taxon>Insecta</taxon>
        <taxon>Pterygota</taxon>
        <taxon>Neoptera</taxon>
        <taxon>Endopterygota</taxon>
        <taxon>Hymenoptera</taxon>
        <taxon>Apocrita</taxon>
        <taxon>Aculeata</taxon>
        <taxon>Apoidea</taxon>
        <taxon>Anthophila</taxon>
        <taxon>Apidae</taxon>
        <taxon>Apis</taxon>
    </lineage>
</organism>
<dbReference type="OrthoDB" id="7760980at2759"/>
<dbReference type="EnsemblMetazoa" id="XM_026439589">
    <property type="protein sequence ID" value="XP_026295374"/>
    <property type="gene ID" value="LOC724483"/>
</dbReference>
<evidence type="ECO:0000313" key="5">
    <source>
        <dbReference type="EnsemblMetazoa" id="XP_026295374"/>
    </source>
</evidence>
<evidence type="ECO:0000256" key="4">
    <source>
        <dbReference type="ARBA" id="ARBA00023273"/>
    </source>
</evidence>
<reference evidence="5" key="1">
    <citation type="submission" date="2021-01" db="UniProtKB">
        <authorList>
            <consortium name="EnsemblMetazoa"/>
        </authorList>
    </citation>
    <scope>IDENTIFICATION</scope>
    <source>
        <strain evidence="5">DH4</strain>
    </source>
</reference>
<dbReference type="GO" id="GO:0005858">
    <property type="term" value="C:axonemal dynein complex"/>
    <property type="evidence" value="ECO:0007669"/>
    <property type="project" value="InterPro"/>
</dbReference>
<reference evidence="7" key="2">
    <citation type="submission" date="2025-04" db="UniProtKB">
        <authorList>
            <consortium name="RefSeq"/>
        </authorList>
    </citation>
    <scope>IDENTIFICATION</scope>
    <source>
        <strain evidence="7">DH4</strain>
        <tissue evidence="7">Whole body</tissue>
    </source>
</reference>
<dbReference type="PANTHER" id="PTHR21625">
    <property type="entry name" value="NYD-SP28 PROTEIN"/>
    <property type="match status" value="1"/>
</dbReference>
<proteinExistence type="predicted"/>
<comment type="subcellular location">
    <subcellularLocation>
        <location evidence="1">Cytoplasm</location>
        <location evidence="1">Cytoskeleton</location>
        <location evidence="1">Flagellum axoneme</location>
    </subcellularLocation>
</comment>
<gene>
    <name evidence="7" type="primary">LOC724483</name>
</gene>
<keyword evidence="3" id="KW-0969">Cilium</keyword>
<accession>A0A8B8GWS8</accession>
<dbReference type="AlphaFoldDB" id="A0A7M7L5P5"/>
<dbReference type="PANTHER" id="PTHR21625:SF0">
    <property type="entry name" value="DYNEIN REGULATORY COMPLEX SUBUNIT 2"/>
    <property type="match status" value="1"/>
</dbReference>
<dbReference type="GO" id="GO:0003352">
    <property type="term" value="P:regulation of cilium movement"/>
    <property type="evidence" value="ECO:0007669"/>
    <property type="project" value="TreeGrafter"/>
</dbReference>